<dbReference type="EC" id="7.6.2.9" evidence="4"/>
<dbReference type="GO" id="GO:0016887">
    <property type="term" value="F:ATP hydrolysis activity"/>
    <property type="evidence" value="ECO:0007669"/>
    <property type="project" value="InterPro"/>
</dbReference>
<dbReference type="OrthoDB" id="9802264at2"/>
<dbReference type="PANTHER" id="PTHR43869:SF1">
    <property type="entry name" value="GLYCINE BETAINE_PROLINE BETAINE TRANSPORT SYSTEM ATP-BINDING PROTEIN PROV"/>
    <property type="match status" value="1"/>
</dbReference>
<dbReference type="Proteomes" id="UP000199529">
    <property type="component" value="Unassembled WGS sequence"/>
</dbReference>
<gene>
    <name evidence="6" type="ORF">SAMN05216215_107334</name>
</gene>
<keyword evidence="7" id="KW-1185">Reference proteome</keyword>
<dbReference type="InterPro" id="IPR027417">
    <property type="entry name" value="P-loop_NTPase"/>
</dbReference>
<dbReference type="InterPro" id="IPR017871">
    <property type="entry name" value="ABC_transporter-like_CS"/>
</dbReference>
<dbReference type="EMBL" id="FNOK01000073">
    <property type="protein sequence ID" value="SDZ43709.1"/>
    <property type="molecule type" value="Genomic_DNA"/>
</dbReference>
<evidence type="ECO:0000259" key="5">
    <source>
        <dbReference type="PROSITE" id="PS50893"/>
    </source>
</evidence>
<name>A0A1H3T2Y6_9PSEU</name>
<dbReference type="PROSITE" id="PS50893">
    <property type="entry name" value="ABC_TRANSPORTER_2"/>
    <property type="match status" value="1"/>
</dbReference>
<keyword evidence="2" id="KW-0547">Nucleotide-binding</keyword>
<protein>
    <recommendedName>
        <fullName evidence="4">ABC-type quaternary amine transporter</fullName>
        <ecNumber evidence="4">7.6.2.9</ecNumber>
    </recommendedName>
</protein>
<dbReference type="InterPro" id="IPR003593">
    <property type="entry name" value="AAA+_ATPase"/>
</dbReference>
<evidence type="ECO:0000256" key="4">
    <source>
        <dbReference type="ARBA" id="ARBA00066388"/>
    </source>
</evidence>
<dbReference type="SUPFAM" id="SSF52540">
    <property type="entry name" value="P-loop containing nucleoside triphosphate hydrolases"/>
    <property type="match status" value="1"/>
</dbReference>
<keyword evidence="3 6" id="KW-0067">ATP-binding</keyword>
<dbReference type="GO" id="GO:0015418">
    <property type="term" value="F:ABC-type quaternary ammonium compound transporting activity"/>
    <property type="evidence" value="ECO:0007669"/>
    <property type="project" value="UniProtKB-EC"/>
</dbReference>
<dbReference type="RefSeq" id="WP_093277421.1">
    <property type="nucleotide sequence ID" value="NZ_FNOK01000073.1"/>
</dbReference>
<feature type="domain" description="ABC transporter" evidence="5">
    <location>
        <begin position="2"/>
        <end position="237"/>
    </location>
</feature>
<dbReference type="Pfam" id="PF00005">
    <property type="entry name" value="ABC_tran"/>
    <property type="match status" value="1"/>
</dbReference>
<evidence type="ECO:0000256" key="1">
    <source>
        <dbReference type="ARBA" id="ARBA00022448"/>
    </source>
</evidence>
<dbReference type="SMART" id="SM00382">
    <property type="entry name" value="AAA"/>
    <property type="match status" value="1"/>
</dbReference>
<evidence type="ECO:0000256" key="2">
    <source>
        <dbReference type="ARBA" id="ARBA00022741"/>
    </source>
</evidence>
<dbReference type="InterPro" id="IPR003439">
    <property type="entry name" value="ABC_transporter-like_ATP-bd"/>
</dbReference>
<evidence type="ECO:0000256" key="3">
    <source>
        <dbReference type="ARBA" id="ARBA00022840"/>
    </source>
</evidence>
<sequence>MIEFQAVRKQYDNGTVAVQELSLSVEAGTITVLVGPSGCGKTTLMRMVNRMIEPSSGTVLVGGEDVRRRDPAQLRRGIGYVIQQAGLFPHRNVLDNVATVPVLDGRSKQEARRRASELLELVGLPQELGNRYPAQLSGGQQQRVGVARALAADPPVLLMDEPFSAVDPVVREGLQDELLRLQDELDKTVLFVTHDIDEAVKLGEKVAVLRQGGYLVQYAAPDDLLAEPADDFVTTFVGKDRGYRRLSFVDSHGLDPKPVATVEVGARVAPEQRWRLALDGDGRPRGWLPPGSTVDGELTEAQLVAGGSLHTRHTPLRGALDAALSAPSGLGVVVDGDGQYVGVITADHVLGLIEQHRRADGEGLT</sequence>
<dbReference type="AlphaFoldDB" id="A0A1H3T2Y6"/>
<dbReference type="InterPro" id="IPR051921">
    <property type="entry name" value="ABC_osmolyte_uptake_ATP-bind"/>
</dbReference>
<proteinExistence type="predicted"/>
<dbReference type="GO" id="GO:0005524">
    <property type="term" value="F:ATP binding"/>
    <property type="evidence" value="ECO:0007669"/>
    <property type="project" value="UniProtKB-KW"/>
</dbReference>
<dbReference type="STRING" id="418495.SAMN05216215_107334"/>
<reference evidence="7" key="1">
    <citation type="submission" date="2016-10" db="EMBL/GenBank/DDBJ databases">
        <authorList>
            <person name="Varghese N."/>
            <person name="Submissions S."/>
        </authorList>
    </citation>
    <scope>NUCLEOTIDE SEQUENCE [LARGE SCALE GENOMIC DNA]</scope>
    <source>
        <strain evidence="7">CGMCC 4.3530</strain>
    </source>
</reference>
<evidence type="ECO:0000313" key="6">
    <source>
        <dbReference type="EMBL" id="SDZ43709.1"/>
    </source>
</evidence>
<dbReference type="PROSITE" id="PS00211">
    <property type="entry name" value="ABC_TRANSPORTER_1"/>
    <property type="match status" value="1"/>
</dbReference>
<organism evidence="6 7">
    <name type="scientific">Saccharopolyspora shandongensis</name>
    <dbReference type="NCBI Taxonomy" id="418495"/>
    <lineage>
        <taxon>Bacteria</taxon>
        <taxon>Bacillati</taxon>
        <taxon>Actinomycetota</taxon>
        <taxon>Actinomycetes</taxon>
        <taxon>Pseudonocardiales</taxon>
        <taxon>Pseudonocardiaceae</taxon>
        <taxon>Saccharopolyspora</taxon>
    </lineage>
</organism>
<dbReference type="FunFam" id="3.40.50.300:FF:000425">
    <property type="entry name" value="Probable ABC transporter, ATP-binding subunit"/>
    <property type="match status" value="1"/>
</dbReference>
<keyword evidence="1" id="KW-0813">Transport</keyword>
<evidence type="ECO:0000313" key="7">
    <source>
        <dbReference type="Proteomes" id="UP000199529"/>
    </source>
</evidence>
<accession>A0A1H3T2Y6</accession>
<dbReference type="Gene3D" id="3.40.50.300">
    <property type="entry name" value="P-loop containing nucleotide triphosphate hydrolases"/>
    <property type="match status" value="1"/>
</dbReference>
<dbReference type="PANTHER" id="PTHR43869">
    <property type="entry name" value="GLYCINE BETAINE/PROLINE BETAINE TRANSPORT SYSTEM ATP-BINDING PROTEIN PROV"/>
    <property type="match status" value="1"/>
</dbReference>